<feature type="non-terminal residue" evidence="1">
    <location>
        <position position="1"/>
    </location>
</feature>
<reference evidence="1" key="1">
    <citation type="submission" date="2021-02" db="EMBL/GenBank/DDBJ databases">
        <authorList>
            <person name="Nowell W R."/>
        </authorList>
    </citation>
    <scope>NUCLEOTIDE SEQUENCE</scope>
</reference>
<evidence type="ECO:0000313" key="2">
    <source>
        <dbReference type="EMBL" id="CAF4485244.1"/>
    </source>
</evidence>
<dbReference type="EMBL" id="CAJOBA010091195">
    <property type="protein sequence ID" value="CAF4485244.1"/>
    <property type="molecule type" value="Genomic_DNA"/>
</dbReference>
<dbReference type="Proteomes" id="UP000677228">
    <property type="component" value="Unassembled WGS sequence"/>
</dbReference>
<comment type="caution">
    <text evidence="1">The sequence shown here is derived from an EMBL/GenBank/DDBJ whole genome shotgun (WGS) entry which is preliminary data.</text>
</comment>
<dbReference type="AlphaFoldDB" id="A0A8S2G7U2"/>
<dbReference type="EMBL" id="CAJNOK010063753">
    <property type="protein sequence ID" value="CAF1644761.1"/>
    <property type="molecule type" value="Genomic_DNA"/>
</dbReference>
<protein>
    <submittedName>
        <fullName evidence="1">Uncharacterized protein</fullName>
    </submittedName>
</protein>
<feature type="non-terminal residue" evidence="1">
    <location>
        <position position="113"/>
    </location>
</feature>
<evidence type="ECO:0000313" key="1">
    <source>
        <dbReference type="EMBL" id="CAF1644761.1"/>
    </source>
</evidence>
<organism evidence="1 3">
    <name type="scientific">Didymodactylos carnosus</name>
    <dbReference type="NCBI Taxonomy" id="1234261"/>
    <lineage>
        <taxon>Eukaryota</taxon>
        <taxon>Metazoa</taxon>
        <taxon>Spiralia</taxon>
        <taxon>Gnathifera</taxon>
        <taxon>Rotifera</taxon>
        <taxon>Eurotatoria</taxon>
        <taxon>Bdelloidea</taxon>
        <taxon>Philodinida</taxon>
        <taxon>Philodinidae</taxon>
        <taxon>Didymodactylos</taxon>
    </lineage>
</organism>
<sequence>YTERIDGLRDRLEESPSRIVLVWANSNVTSKIIQLALEAGDILAPSFLWILTAGRVQFEGNAPDRIPRSAGSWYTIDNVQPSTESTNGLHVVEVLTLKGFQSNTSRDSTIQWA</sequence>
<accession>A0A8S2G7U2</accession>
<proteinExistence type="predicted"/>
<dbReference type="Proteomes" id="UP000682733">
    <property type="component" value="Unassembled WGS sequence"/>
</dbReference>
<gene>
    <name evidence="1" type="ORF">OVA965_LOCUS44482</name>
    <name evidence="2" type="ORF">TMI583_LOCUS47323</name>
</gene>
<name>A0A8S2G7U2_9BILA</name>
<evidence type="ECO:0000313" key="3">
    <source>
        <dbReference type="Proteomes" id="UP000677228"/>
    </source>
</evidence>